<dbReference type="AlphaFoldDB" id="A0A2P2PJH0"/>
<accession>A0A2P2PJH0</accession>
<reference evidence="1" key="1">
    <citation type="submission" date="2018-02" db="EMBL/GenBank/DDBJ databases">
        <title>Rhizophora mucronata_Transcriptome.</title>
        <authorList>
            <person name="Meera S.P."/>
            <person name="Sreeshan A."/>
            <person name="Augustine A."/>
        </authorList>
    </citation>
    <scope>NUCLEOTIDE SEQUENCE</scope>
    <source>
        <tissue evidence="1">Leaf</tissue>
    </source>
</reference>
<proteinExistence type="predicted"/>
<dbReference type="EMBL" id="GGEC01074378">
    <property type="protein sequence ID" value="MBX54862.1"/>
    <property type="molecule type" value="Transcribed_RNA"/>
</dbReference>
<sequence length="25" mass="2879">MEDKLIYFDCKTMFVKISGSSPILL</sequence>
<evidence type="ECO:0000313" key="1">
    <source>
        <dbReference type="EMBL" id="MBX54862.1"/>
    </source>
</evidence>
<name>A0A2P2PJH0_RHIMU</name>
<organism evidence="1">
    <name type="scientific">Rhizophora mucronata</name>
    <name type="common">Asiatic mangrove</name>
    <dbReference type="NCBI Taxonomy" id="61149"/>
    <lineage>
        <taxon>Eukaryota</taxon>
        <taxon>Viridiplantae</taxon>
        <taxon>Streptophyta</taxon>
        <taxon>Embryophyta</taxon>
        <taxon>Tracheophyta</taxon>
        <taxon>Spermatophyta</taxon>
        <taxon>Magnoliopsida</taxon>
        <taxon>eudicotyledons</taxon>
        <taxon>Gunneridae</taxon>
        <taxon>Pentapetalae</taxon>
        <taxon>rosids</taxon>
        <taxon>fabids</taxon>
        <taxon>Malpighiales</taxon>
        <taxon>Rhizophoraceae</taxon>
        <taxon>Rhizophora</taxon>
    </lineage>
</organism>
<protein>
    <submittedName>
        <fullName evidence="1">Uncharacterized protein</fullName>
    </submittedName>
</protein>